<dbReference type="HAMAP" id="MF_00983">
    <property type="entry name" value="PriA"/>
    <property type="match status" value="1"/>
</dbReference>
<dbReference type="eggNOG" id="COG1198">
    <property type="taxonomic scope" value="Bacteria"/>
</dbReference>
<dbReference type="GO" id="GO:0006302">
    <property type="term" value="P:double-strand break repair"/>
    <property type="evidence" value="ECO:0007669"/>
    <property type="project" value="InterPro"/>
</dbReference>
<dbReference type="PANTHER" id="PTHR30580:SF0">
    <property type="entry name" value="PRIMOSOMAL PROTEIN N"/>
    <property type="match status" value="1"/>
</dbReference>
<dbReference type="STRING" id="824.CGRAC_0771"/>
<dbReference type="SMART" id="SM00487">
    <property type="entry name" value="DEXDc"/>
    <property type="match status" value="1"/>
</dbReference>
<dbReference type="Gene3D" id="3.40.50.300">
    <property type="entry name" value="P-loop containing nucleotide triphosphate hydrolases"/>
    <property type="match status" value="2"/>
</dbReference>
<keyword evidence="9 12" id="KW-0238">DNA-binding</keyword>
<comment type="subunit">
    <text evidence="12">Component of the replication restart primosome.</text>
</comment>
<dbReference type="PROSITE" id="PS51192">
    <property type="entry name" value="HELICASE_ATP_BIND_1"/>
    <property type="match status" value="1"/>
</dbReference>
<evidence type="ECO:0000313" key="15">
    <source>
        <dbReference type="EMBL" id="EEV17163.1"/>
    </source>
</evidence>
<proteinExistence type="inferred from homology"/>
<dbReference type="SMART" id="SM00490">
    <property type="entry name" value="HELICc"/>
    <property type="match status" value="1"/>
</dbReference>
<dbReference type="Pfam" id="PF00271">
    <property type="entry name" value="Helicase_C"/>
    <property type="match status" value="1"/>
</dbReference>
<dbReference type="PROSITE" id="PS51194">
    <property type="entry name" value="HELICASE_CTER"/>
    <property type="match status" value="1"/>
</dbReference>
<keyword evidence="10 12" id="KW-0413">Isomerase</keyword>
<dbReference type="GO" id="GO:0006269">
    <property type="term" value="P:DNA replication, synthesis of primer"/>
    <property type="evidence" value="ECO:0007669"/>
    <property type="project" value="UniProtKB-KW"/>
</dbReference>
<dbReference type="GO" id="GO:0003677">
    <property type="term" value="F:DNA binding"/>
    <property type="evidence" value="ECO:0007669"/>
    <property type="project" value="UniProtKB-UniRule"/>
</dbReference>
<keyword evidence="3 12" id="KW-0479">Metal-binding</keyword>
<feature type="binding site" evidence="12">
    <location>
        <position position="554"/>
    </location>
    <ligand>
        <name>Zn(2+)</name>
        <dbReference type="ChEBI" id="CHEBI:29105"/>
        <label>2</label>
    </ligand>
</feature>
<evidence type="ECO:0000256" key="4">
    <source>
        <dbReference type="ARBA" id="ARBA00022741"/>
    </source>
</evidence>
<dbReference type="InterPro" id="IPR040498">
    <property type="entry name" value="PriA_CRR"/>
</dbReference>
<dbReference type="GO" id="GO:0008270">
    <property type="term" value="F:zinc ion binding"/>
    <property type="evidence" value="ECO:0007669"/>
    <property type="project" value="UniProtKB-UniRule"/>
</dbReference>
<evidence type="ECO:0000256" key="6">
    <source>
        <dbReference type="ARBA" id="ARBA00022806"/>
    </source>
</evidence>
<dbReference type="InterPro" id="IPR027417">
    <property type="entry name" value="P-loop_NTPase"/>
</dbReference>
<name>C8PJQ8_9BACT</name>
<keyword evidence="8 12" id="KW-0067">ATP-binding</keyword>
<accession>C8PJQ8</accession>
<protein>
    <recommendedName>
        <fullName evidence="12">Replication restart protein PriA</fullName>
    </recommendedName>
    <alternativeName>
        <fullName evidence="12">ATP-dependent DNA helicase PriA</fullName>
        <ecNumber evidence="12">5.6.2.4</ecNumber>
    </alternativeName>
    <alternativeName>
        <fullName evidence="12">DNA 3'-5' helicase PriA</fullName>
    </alternativeName>
</protein>
<evidence type="ECO:0000256" key="8">
    <source>
        <dbReference type="ARBA" id="ARBA00022840"/>
    </source>
</evidence>
<comment type="function">
    <text evidence="12">Initiates the restart of stalled replication forks, which reloads the replicative helicase on sites other than the origin of replication. Recognizes and binds to abandoned replication forks and remodels them to uncover a helicase loading site. Promotes assembly of the primosome at these replication forks.</text>
</comment>
<keyword evidence="7 12" id="KW-0862">Zinc</keyword>
<dbReference type="GO" id="GO:0043138">
    <property type="term" value="F:3'-5' DNA helicase activity"/>
    <property type="evidence" value="ECO:0007669"/>
    <property type="project" value="UniProtKB-EC"/>
</dbReference>
<sequence length="935" mass="102466">MLYYEVAVLGASLKPLTYSSNFKILSYQIVFVPVKSSVKSAVILREVAKPAFKTKAIAEISQLKFTPFQIALANFIAYYYVCENGVAFGIFEPASDTAQDLRNSQEDPTTEQNRACKQIPVSKPTSACKQTSTCEQKFISEQNSITAQNSTLDGNFNATQNSISIQNSALTKNSTTTENSVTVINSAIAPNSMQRQNLKQAPNSTSQNLALNSTLTQNSIQERDFVDEQNSASIQNFALIQNSAAMKTAINFAAAPGSAYKQNFAIAQNSIQERDFAEGENYVSIQNSASAQNSVLIQNFDATAQNPISQPLSPLQIGKIPNLTPAQEQARKFAEANETSLIFGDTGSGKSEIYIALIAQALAAGKQALFLMPEISLTPQMTKRLQSYFGERLGVWHSKISPKKKREILAKFNAGEIRLIAGARSALFLPFSDLGLIVVDEEHDDSYKSAAAPRLNARDAAIFVGKKLGIRVVLGSATPALSTYAKQPHFRLRGTYFSSAKRFIFDESETGLSPKILTEIGRSLEAGKQAVVFLPTRANYKYMVCENCGQIVRCPFCAVGMSYHADAAALKCHYCGFSTFYKASCENCGGEVMQARKIGTGELAAQLAARFPSARIAKFDRDEITTQRKLEALLNNFNAHKIDILVGTQMLSKGHDYHGVDLAVIMGIDEHLSYPDFRAREKTLALAMQVAGRAGRSGQGRVVIQTRQSGFFRDYIENYDDFLRDEAEFREGLYPPYMRLLRVLISHKNENAASEIMNIALELLRRKQAGGSAFVLHDGLDAGQINLSALNLQNFAQQGGKQMSNSKFQSPDLRASNAKLSPQKNASNLKNNAQITACDGDADSVNLKPKRNGAAQNFINLETENPAENSAQYLKEKASESFEIIGYGKAGIAYIASKFRFEILLRASSHVPLINAARALEHLPVEIDMDPVNFG</sequence>
<dbReference type="Pfam" id="PF00270">
    <property type="entry name" value="DEAD"/>
    <property type="match status" value="1"/>
</dbReference>
<keyword evidence="1 12" id="KW-0639">Primosome</keyword>
<evidence type="ECO:0000256" key="9">
    <source>
        <dbReference type="ARBA" id="ARBA00023125"/>
    </source>
</evidence>
<dbReference type="Proteomes" id="UP000005709">
    <property type="component" value="Unassembled WGS sequence"/>
</dbReference>
<dbReference type="GO" id="GO:0016887">
    <property type="term" value="F:ATP hydrolysis activity"/>
    <property type="evidence" value="ECO:0007669"/>
    <property type="project" value="RHEA"/>
</dbReference>
<feature type="binding site" evidence="12">
    <location>
        <position position="575"/>
    </location>
    <ligand>
        <name>Zn(2+)</name>
        <dbReference type="ChEBI" id="CHEBI:29105"/>
        <label>2</label>
    </ligand>
</feature>
<comment type="catalytic activity">
    <reaction evidence="11 12">
        <text>ATP + H2O = ADP + phosphate + H(+)</text>
        <dbReference type="Rhea" id="RHEA:13065"/>
        <dbReference type="ChEBI" id="CHEBI:15377"/>
        <dbReference type="ChEBI" id="CHEBI:15378"/>
        <dbReference type="ChEBI" id="CHEBI:30616"/>
        <dbReference type="ChEBI" id="CHEBI:43474"/>
        <dbReference type="ChEBI" id="CHEBI:456216"/>
        <dbReference type="EC" id="5.6.2.4"/>
    </reaction>
</comment>
<dbReference type="Pfam" id="PF18319">
    <property type="entry name" value="Zn_ribbon_PriA"/>
    <property type="match status" value="1"/>
</dbReference>
<dbReference type="InterPro" id="IPR014001">
    <property type="entry name" value="Helicase_ATP-bd"/>
</dbReference>
<feature type="binding site" evidence="12">
    <location>
        <position position="585"/>
    </location>
    <ligand>
        <name>Zn(2+)</name>
        <dbReference type="ChEBI" id="CHEBI:29105"/>
        <label>1</label>
    </ligand>
</feature>
<evidence type="ECO:0000256" key="2">
    <source>
        <dbReference type="ARBA" id="ARBA00022705"/>
    </source>
</evidence>
<dbReference type="EC" id="5.6.2.4" evidence="12"/>
<feature type="domain" description="Helicase C-terminal" evidence="14">
    <location>
        <begin position="564"/>
        <end position="741"/>
    </location>
</feature>
<dbReference type="AlphaFoldDB" id="C8PJQ8"/>
<evidence type="ECO:0000256" key="12">
    <source>
        <dbReference type="HAMAP-Rule" id="MF_00983"/>
    </source>
</evidence>
<dbReference type="EMBL" id="ACYG01000027">
    <property type="protein sequence ID" value="EEV17163.1"/>
    <property type="molecule type" value="Genomic_DNA"/>
</dbReference>
<evidence type="ECO:0000259" key="14">
    <source>
        <dbReference type="PROSITE" id="PS51194"/>
    </source>
</evidence>
<dbReference type="GO" id="GO:1990077">
    <property type="term" value="C:primosome complex"/>
    <property type="evidence" value="ECO:0007669"/>
    <property type="project" value="UniProtKB-UniRule"/>
</dbReference>
<feature type="binding site" evidence="12">
    <location>
        <position position="545"/>
    </location>
    <ligand>
        <name>Zn(2+)</name>
        <dbReference type="ChEBI" id="CHEBI:29105"/>
        <label>1</label>
    </ligand>
</feature>
<keyword evidence="16" id="KW-1185">Reference proteome</keyword>
<evidence type="ECO:0000256" key="11">
    <source>
        <dbReference type="ARBA" id="ARBA00048988"/>
    </source>
</evidence>
<organism evidence="15 16">
    <name type="scientific">Campylobacter gracilis RM3268</name>
    <dbReference type="NCBI Taxonomy" id="553220"/>
    <lineage>
        <taxon>Bacteria</taxon>
        <taxon>Pseudomonadati</taxon>
        <taxon>Campylobacterota</taxon>
        <taxon>Epsilonproteobacteria</taxon>
        <taxon>Campylobacterales</taxon>
        <taxon>Campylobacteraceae</taxon>
        <taxon>Campylobacter</taxon>
    </lineage>
</organism>
<evidence type="ECO:0000256" key="10">
    <source>
        <dbReference type="ARBA" id="ARBA00023235"/>
    </source>
</evidence>
<feature type="domain" description="Helicase ATP-binding" evidence="13">
    <location>
        <begin position="331"/>
        <end position="497"/>
    </location>
</feature>
<feature type="binding site" evidence="12">
    <location>
        <position position="572"/>
    </location>
    <ligand>
        <name>Zn(2+)</name>
        <dbReference type="ChEBI" id="CHEBI:29105"/>
        <label>2</label>
    </ligand>
</feature>
<comment type="similarity">
    <text evidence="12">Belongs to the helicase family. PriA subfamily.</text>
</comment>
<evidence type="ECO:0000256" key="3">
    <source>
        <dbReference type="ARBA" id="ARBA00022723"/>
    </source>
</evidence>
<dbReference type="GO" id="GO:0006270">
    <property type="term" value="P:DNA replication initiation"/>
    <property type="evidence" value="ECO:0007669"/>
    <property type="project" value="TreeGrafter"/>
</dbReference>
<keyword evidence="5 12" id="KW-0378">Hydrolase</keyword>
<comment type="catalytic activity">
    <reaction evidence="12">
        <text>Couples ATP hydrolysis with the unwinding of duplex DNA by translocating in the 3'-5' direction.</text>
        <dbReference type="EC" id="5.6.2.4"/>
    </reaction>
</comment>
<dbReference type="GO" id="GO:0005524">
    <property type="term" value="F:ATP binding"/>
    <property type="evidence" value="ECO:0007669"/>
    <property type="project" value="UniProtKB-UniRule"/>
</dbReference>
<evidence type="ECO:0000256" key="7">
    <source>
        <dbReference type="ARBA" id="ARBA00022833"/>
    </source>
</evidence>
<gene>
    <name evidence="12 15" type="primary">priA</name>
    <name evidence="15" type="ORF">CAMGR0001_1458</name>
</gene>
<keyword evidence="4 12" id="KW-0547">Nucleotide-binding</keyword>
<dbReference type="PANTHER" id="PTHR30580">
    <property type="entry name" value="PRIMOSOMAL PROTEIN N"/>
    <property type="match status" value="1"/>
</dbReference>
<dbReference type="SUPFAM" id="SSF52540">
    <property type="entry name" value="P-loop containing nucleoside triphosphate hydrolases"/>
    <property type="match status" value="1"/>
</dbReference>
<feature type="binding site" evidence="12">
    <location>
        <position position="588"/>
    </location>
    <ligand>
        <name>Zn(2+)</name>
        <dbReference type="ChEBI" id="CHEBI:29105"/>
        <label>1</label>
    </ligand>
</feature>
<dbReference type="InterPro" id="IPR011545">
    <property type="entry name" value="DEAD/DEAH_box_helicase_dom"/>
</dbReference>
<evidence type="ECO:0000259" key="13">
    <source>
        <dbReference type="PROSITE" id="PS51192"/>
    </source>
</evidence>
<dbReference type="GO" id="GO:0006310">
    <property type="term" value="P:DNA recombination"/>
    <property type="evidence" value="ECO:0007669"/>
    <property type="project" value="InterPro"/>
</dbReference>
<feature type="binding site" evidence="12">
    <location>
        <position position="548"/>
    </location>
    <ligand>
        <name>Zn(2+)</name>
        <dbReference type="ChEBI" id="CHEBI:29105"/>
        <label>1</label>
    </ligand>
</feature>
<evidence type="ECO:0000256" key="1">
    <source>
        <dbReference type="ARBA" id="ARBA00022515"/>
    </source>
</evidence>
<evidence type="ECO:0000256" key="5">
    <source>
        <dbReference type="ARBA" id="ARBA00022801"/>
    </source>
</evidence>
<reference evidence="15 16" key="1">
    <citation type="submission" date="2009-07" db="EMBL/GenBank/DDBJ databases">
        <authorList>
            <person name="Madupu R."/>
            <person name="Sebastian Y."/>
            <person name="Durkin A.S."/>
            <person name="Torralba M."/>
            <person name="Methe B."/>
            <person name="Sutton G.G."/>
            <person name="Strausberg R.L."/>
            <person name="Nelson K.E."/>
        </authorList>
    </citation>
    <scope>NUCLEOTIDE SEQUENCE [LARGE SCALE GENOMIC DNA]</scope>
    <source>
        <strain evidence="15 16">RM3268</strain>
    </source>
</reference>
<comment type="cofactor">
    <cofactor evidence="12">
        <name>Zn(2+)</name>
        <dbReference type="ChEBI" id="CHEBI:29105"/>
    </cofactor>
    <text evidence="12">Binds 2 zinc ions per subunit.</text>
</comment>
<evidence type="ECO:0000313" key="16">
    <source>
        <dbReference type="Proteomes" id="UP000005709"/>
    </source>
</evidence>
<dbReference type="InterPro" id="IPR005259">
    <property type="entry name" value="PriA"/>
</dbReference>
<dbReference type="FunFam" id="3.40.50.300:FF:000489">
    <property type="entry name" value="Primosome assembly protein PriA"/>
    <property type="match status" value="1"/>
</dbReference>
<dbReference type="NCBIfam" id="TIGR00595">
    <property type="entry name" value="priA"/>
    <property type="match status" value="1"/>
</dbReference>
<keyword evidence="6 12" id="KW-0347">Helicase</keyword>
<feature type="binding site" evidence="12">
    <location>
        <position position="557"/>
    </location>
    <ligand>
        <name>Zn(2+)</name>
        <dbReference type="ChEBI" id="CHEBI:29105"/>
        <label>2</label>
    </ligand>
</feature>
<comment type="caution">
    <text evidence="15">The sequence shown here is derived from an EMBL/GenBank/DDBJ whole genome shotgun (WGS) entry which is preliminary data.</text>
</comment>
<keyword evidence="2 12" id="KW-0235">DNA replication</keyword>
<dbReference type="InterPro" id="IPR001650">
    <property type="entry name" value="Helicase_C-like"/>
</dbReference>